<keyword evidence="7" id="KW-1185">Reference proteome</keyword>
<dbReference type="PROSITE" id="PS51318">
    <property type="entry name" value="TAT"/>
    <property type="match status" value="1"/>
</dbReference>
<evidence type="ECO:0000259" key="5">
    <source>
        <dbReference type="SMART" id="SM00062"/>
    </source>
</evidence>
<dbReference type="PANTHER" id="PTHR35936:SF35">
    <property type="entry name" value="L-CYSTINE-BINDING PROTEIN TCYJ"/>
    <property type="match status" value="1"/>
</dbReference>
<dbReference type="Pfam" id="PF00497">
    <property type="entry name" value="SBP_bac_3"/>
    <property type="match status" value="1"/>
</dbReference>
<comment type="subcellular location">
    <subcellularLocation>
        <location evidence="1">Cell envelope</location>
    </subcellularLocation>
</comment>
<proteinExistence type="inferred from homology"/>
<evidence type="ECO:0000313" key="7">
    <source>
        <dbReference type="Proteomes" id="UP001064933"/>
    </source>
</evidence>
<dbReference type="Gene3D" id="3.40.190.10">
    <property type="entry name" value="Periplasmic binding protein-like II"/>
    <property type="match status" value="2"/>
</dbReference>
<evidence type="ECO:0000256" key="3">
    <source>
        <dbReference type="ARBA" id="ARBA00022729"/>
    </source>
</evidence>
<dbReference type="InterPro" id="IPR006311">
    <property type="entry name" value="TAT_signal"/>
</dbReference>
<gene>
    <name evidence="6" type="ORF">N4261_05565</name>
</gene>
<evidence type="ECO:0000256" key="1">
    <source>
        <dbReference type="ARBA" id="ARBA00004196"/>
    </source>
</evidence>
<dbReference type="PROSITE" id="PS01039">
    <property type="entry name" value="SBP_BACTERIAL_3"/>
    <property type="match status" value="1"/>
</dbReference>
<evidence type="ECO:0000313" key="6">
    <source>
        <dbReference type="EMBL" id="UXH79396.1"/>
    </source>
</evidence>
<protein>
    <submittedName>
        <fullName evidence="6">Transporter substrate-binding domain-containing protein</fullName>
    </submittedName>
</protein>
<evidence type="ECO:0000256" key="4">
    <source>
        <dbReference type="RuleBase" id="RU003744"/>
    </source>
</evidence>
<dbReference type="InterPro" id="IPR018313">
    <property type="entry name" value="SBP_3_CS"/>
</dbReference>
<dbReference type="SUPFAM" id="SSF53850">
    <property type="entry name" value="Periplasmic binding protein-like II"/>
    <property type="match status" value="1"/>
</dbReference>
<evidence type="ECO:0000256" key="2">
    <source>
        <dbReference type="ARBA" id="ARBA00010333"/>
    </source>
</evidence>
<comment type="similarity">
    <text evidence="2 4">Belongs to the bacterial solute-binding protein 3 family.</text>
</comment>
<dbReference type="SMART" id="SM00062">
    <property type="entry name" value="PBPb"/>
    <property type="match status" value="1"/>
</dbReference>
<dbReference type="EMBL" id="CP104562">
    <property type="protein sequence ID" value="UXH79396.1"/>
    <property type="molecule type" value="Genomic_DNA"/>
</dbReference>
<reference evidence="6" key="1">
    <citation type="submission" date="2022-10" db="EMBL/GenBank/DDBJ databases">
        <title>Characterization and whole genome sequencing of a new Roseateles species, isolated from fresh water.</title>
        <authorList>
            <person name="Guliayeva D.Y."/>
            <person name="Akhremchuk A.E."/>
            <person name="Sikolenko M.A."/>
            <person name="Valentovich L.N."/>
            <person name="Sidarenka A.V."/>
        </authorList>
    </citation>
    <scope>NUCLEOTIDE SEQUENCE</scope>
    <source>
        <strain evidence="6">BIM B-1768</strain>
    </source>
</reference>
<organism evidence="6 7">
    <name type="scientific">Roseateles amylovorans</name>
    <dbReference type="NCBI Taxonomy" id="2978473"/>
    <lineage>
        <taxon>Bacteria</taxon>
        <taxon>Pseudomonadati</taxon>
        <taxon>Pseudomonadota</taxon>
        <taxon>Betaproteobacteria</taxon>
        <taxon>Burkholderiales</taxon>
        <taxon>Sphaerotilaceae</taxon>
        <taxon>Roseateles</taxon>
    </lineage>
</organism>
<feature type="domain" description="Solute-binding protein family 3/N-terminal" evidence="5">
    <location>
        <begin position="59"/>
        <end position="279"/>
    </location>
</feature>
<keyword evidence="3" id="KW-0732">Signal</keyword>
<dbReference type="Proteomes" id="UP001064933">
    <property type="component" value="Chromosome"/>
</dbReference>
<accession>A0ABY6B3H8</accession>
<dbReference type="InterPro" id="IPR001638">
    <property type="entry name" value="Solute-binding_3/MltF_N"/>
</dbReference>
<dbReference type="RefSeq" id="WP_261759215.1">
    <property type="nucleotide sequence ID" value="NZ_CP104562.2"/>
</dbReference>
<name>A0ABY6B3H8_9BURK</name>
<dbReference type="PANTHER" id="PTHR35936">
    <property type="entry name" value="MEMBRANE-BOUND LYTIC MUREIN TRANSGLYCOSYLASE F"/>
    <property type="match status" value="1"/>
</dbReference>
<sequence>MPTPSHPDDSSARLPRGGFRRRAALVRAVAAGVGALWLAGAAVSAQAADLLDEVKARGTLRIACEGTYPPFNFKDEKGELTGFDVEIAKALAAKMGLKPVFTTTEWSAILAGLQAGKYDVIVNQVAATDKRRETFDFSGPYVLSYPQLIVRANESRKLETPADLKGLKIGVGQGSNFAELAKGIAGAEVRTYPGAPEYLQDLATGRIDVAINDSLLIPYLRAKTRLPVKAGAPLGKPESNAIPFRKGSPQFKQAIDKALADLMADGTYAKISTKWFERDVSQPPAAR</sequence>